<dbReference type="EMBL" id="BK016044">
    <property type="protein sequence ID" value="DAF91062.1"/>
    <property type="molecule type" value="Genomic_DNA"/>
</dbReference>
<name>A0A8S5U9L0_9CAUD</name>
<proteinExistence type="predicted"/>
<accession>A0A8S5U9L0</accession>
<organism evidence="1">
    <name type="scientific">Siphoviridae sp. ct7aK2</name>
    <dbReference type="NCBI Taxonomy" id="2825351"/>
    <lineage>
        <taxon>Viruses</taxon>
        <taxon>Duplodnaviria</taxon>
        <taxon>Heunggongvirae</taxon>
        <taxon>Uroviricota</taxon>
        <taxon>Caudoviricetes</taxon>
    </lineage>
</organism>
<sequence>MLRRRMMGKKGLFKISNRPEDFGLLFLWCQPQRGFKAESIAFADLNAQVGEFTTTWPSGLTLNSPVNNQGKPEFDVCTQIKGDWVTPTLEQWKALQYVDRTKGYLNGVKGVWVGTTNDLTNGIFLPGAGYRNHEKGEYCVGSGKYGSSSLARDPNNIYAPVFQFDDNPNNPIAVYEFDRRNNAHSIRPVKSNTYVWDGNPATKDFVELGGVKWAKGNITGYK</sequence>
<protein>
    <submittedName>
        <fullName evidence="1">Uncharacterized protein</fullName>
    </submittedName>
</protein>
<reference evidence="1" key="1">
    <citation type="journal article" date="2021" name="Proc. Natl. Acad. Sci. U.S.A.">
        <title>A Catalog of Tens of Thousands of Viruses from Human Metagenomes Reveals Hidden Associations with Chronic Diseases.</title>
        <authorList>
            <person name="Tisza M.J."/>
            <person name="Buck C.B."/>
        </authorList>
    </citation>
    <scope>NUCLEOTIDE SEQUENCE</scope>
    <source>
        <strain evidence="1">Ct7aK2</strain>
    </source>
</reference>
<evidence type="ECO:0000313" key="1">
    <source>
        <dbReference type="EMBL" id="DAF91062.1"/>
    </source>
</evidence>